<evidence type="ECO:0000256" key="8">
    <source>
        <dbReference type="PROSITE-ProRule" id="PRU01360"/>
    </source>
</evidence>
<evidence type="ECO:0000256" key="5">
    <source>
        <dbReference type="ARBA" id="ARBA00023077"/>
    </source>
</evidence>
<dbReference type="SUPFAM" id="SSF56935">
    <property type="entry name" value="Porins"/>
    <property type="match status" value="1"/>
</dbReference>
<dbReference type="OrthoDB" id="5476657at2"/>
<dbReference type="Pfam" id="PF07715">
    <property type="entry name" value="Plug"/>
    <property type="match status" value="1"/>
</dbReference>
<evidence type="ECO:0000256" key="10">
    <source>
        <dbReference type="SAM" id="SignalP"/>
    </source>
</evidence>
<dbReference type="AlphaFoldDB" id="A0A059FXX6"/>
<gene>
    <name evidence="13" type="ORF">HHI_04450</name>
</gene>
<dbReference type="InterPro" id="IPR039426">
    <property type="entry name" value="TonB-dep_rcpt-like"/>
</dbReference>
<dbReference type="EMBL" id="ARYI01000003">
    <property type="protein sequence ID" value="KCZ95376.1"/>
    <property type="molecule type" value="Genomic_DNA"/>
</dbReference>
<dbReference type="Pfam" id="PF13620">
    <property type="entry name" value="CarboxypepD_reg"/>
    <property type="match status" value="1"/>
</dbReference>
<dbReference type="InterPro" id="IPR000531">
    <property type="entry name" value="Beta-barrel_TonB"/>
</dbReference>
<evidence type="ECO:0000256" key="3">
    <source>
        <dbReference type="ARBA" id="ARBA00022452"/>
    </source>
</evidence>
<keyword evidence="7 8" id="KW-0998">Cell outer membrane</keyword>
<evidence type="ECO:0000256" key="4">
    <source>
        <dbReference type="ARBA" id="ARBA00022692"/>
    </source>
</evidence>
<dbReference type="Gene3D" id="2.40.170.20">
    <property type="entry name" value="TonB-dependent receptor, beta-barrel domain"/>
    <property type="match status" value="1"/>
</dbReference>
<evidence type="ECO:0000313" key="13">
    <source>
        <dbReference type="EMBL" id="KCZ95376.1"/>
    </source>
</evidence>
<evidence type="ECO:0000256" key="1">
    <source>
        <dbReference type="ARBA" id="ARBA00004571"/>
    </source>
</evidence>
<feature type="signal peptide" evidence="10">
    <location>
        <begin position="1"/>
        <end position="24"/>
    </location>
</feature>
<keyword evidence="14" id="KW-1185">Reference proteome</keyword>
<feature type="chain" id="PRO_5001578387" evidence="10">
    <location>
        <begin position="25"/>
        <end position="955"/>
    </location>
</feature>
<reference evidence="13 14" key="1">
    <citation type="submission" date="2013-04" db="EMBL/GenBank/DDBJ databases">
        <title>Hyphomonas hirschiana VP5 Genome Sequencing.</title>
        <authorList>
            <person name="Lai Q."/>
            <person name="Shao Z."/>
        </authorList>
    </citation>
    <scope>NUCLEOTIDE SEQUENCE [LARGE SCALE GENOMIC DNA]</scope>
    <source>
        <strain evidence="13 14">VP5</strain>
    </source>
</reference>
<name>A0A059FXX6_9PROT</name>
<keyword evidence="3 8" id="KW-1134">Transmembrane beta strand</keyword>
<dbReference type="PATRIC" id="fig|1280951.3.peg.905"/>
<dbReference type="CDD" id="cd01347">
    <property type="entry name" value="ligand_gated_channel"/>
    <property type="match status" value="1"/>
</dbReference>
<feature type="domain" description="TonB-dependent receptor-like beta-barrel" evidence="11">
    <location>
        <begin position="464"/>
        <end position="920"/>
    </location>
</feature>
<dbReference type="InterPro" id="IPR010104">
    <property type="entry name" value="TonB_rcpt_bac"/>
</dbReference>
<evidence type="ECO:0000259" key="11">
    <source>
        <dbReference type="Pfam" id="PF00593"/>
    </source>
</evidence>
<dbReference type="PANTHER" id="PTHR40980">
    <property type="entry name" value="PLUG DOMAIN-CONTAINING PROTEIN"/>
    <property type="match status" value="1"/>
</dbReference>
<keyword evidence="6 8" id="KW-0472">Membrane</keyword>
<sequence length="955" mass="104671">MFQSSLFGRGLTARLLASSMLATAVAVPMASAGTISGEVADSTGTRTLRGAEVSLVELNQNAEVGQDGSYRFVNVPAGTYTLRVRYPGAEEQSRVITIADADTATESFTLAPRGSDGDTAVMETVLVIGQQANLLSSIARQRASDTVETVLTRDAIGQFPDQNVAEALRRAPGINVLNDQGEGRFVSVRGLDPNLNSASINGNRVLATGGDERAVALDVIPSELIESIEIKKSLTPDMDADTIGGSVEINTTSAFDRKKDLFSISYEGSYNDLNEKTSPKGSVDFIKLIGDNLGLSGGFSYYDREFSTDNVEMDGWSETDDGLVYAEDVEYRDYDVRRERYGFTLGLDFRASDNTDLYVRGLYSKFDDTELRTRLVFGLGEASSGTDTSASFDSADEEITVERDLKDRREIQTVRTISAGGKTITGPWTLTYDAAYSEADQTENGSIDPIIFRQDFEGDGALGLTFDYSDMKLPMFNVDFGAGGFNDPTAYEFDALERTTSEDAKDTEASFKFDVAREFALNNGTFEVKSGAKFRQRDKSLDFEFDIFDGYDGDLTLADVAGSATYGLVDIGVVPSLSRVRALTVPANIGPFERDALESEFASTVESYEADEEILAGYLMGKYQTGPLRVIGGVRVEQTKTNTSGSRAELIEEGGEFGGVTLEEDTLFITPVSYSNDYTDVLPSVNVRYDVTDKIVARFGAFQSIIRPSFGKFAPRFIIEENDEGEREGEFGNPELDPYRATNFDATLEYYFSPEAVIQGGVFYKKIDDYIVDVVFDDPGTFNGIDYNEAVIPLNGESAEVRGIELSYGQAFTMLPAPFDGLIANVNYTYTDTEAEVQTEDGLRAIPLPTSSEHTYNIVIGYDKGPVSLRLSGAGRSSYLDELGSDAEGDRYVEPHFQIDASAKYRFTENFQVFAELVNLNDATYTAYQTGPGRDRLLQYEEYSWTAKFGFKANF</sequence>
<dbReference type="PANTHER" id="PTHR40980:SF4">
    <property type="entry name" value="TONB-DEPENDENT RECEPTOR-LIKE BETA-BARREL DOMAIN-CONTAINING PROTEIN"/>
    <property type="match status" value="1"/>
</dbReference>
<organism evidence="13 14">
    <name type="scientific">Hyphomonas hirschiana VP5</name>
    <dbReference type="NCBI Taxonomy" id="1280951"/>
    <lineage>
        <taxon>Bacteria</taxon>
        <taxon>Pseudomonadati</taxon>
        <taxon>Pseudomonadota</taxon>
        <taxon>Alphaproteobacteria</taxon>
        <taxon>Hyphomonadales</taxon>
        <taxon>Hyphomonadaceae</taxon>
        <taxon>Hyphomonas</taxon>
    </lineage>
</organism>
<dbReference type="Pfam" id="PF00593">
    <property type="entry name" value="TonB_dep_Rec_b-barrel"/>
    <property type="match status" value="1"/>
</dbReference>
<comment type="similarity">
    <text evidence="8 9">Belongs to the TonB-dependent receptor family.</text>
</comment>
<keyword evidence="2 8" id="KW-0813">Transport</keyword>
<dbReference type="Proteomes" id="UP000025061">
    <property type="component" value="Unassembled WGS sequence"/>
</dbReference>
<dbReference type="Gene3D" id="2.170.130.10">
    <property type="entry name" value="TonB-dependent receptor, plug domain"/>
    <property type="match status" value="1"/>
</dbReference>
<dbReference type="InterPro" id="IPR036942">
    <property type="entry name" value="Beta-barrel_TonB_sf"/>
</dbReference>
<dbReference type="PROSITE" id="PS52016">
    <property type="entry name" value="TONB_DEPENDENT_REC_3"/>
    <property type="match status" value="1"/>
</dbReference>
<keyword evidence="13" id="KW-0675">Receptor</keyword>
<keyword evidence="10" id="KW-0732">Signal</keyword>
<dbReference type="NCBIfam" id="TIGR01782">
    <property type="entry name" value="TonB-Xanth-Caul"/>
    <property type="match status" value="1"/>
</dbReference>
<protein>
    <submittedName>
        <fullName evidence="13">TonB-dependent receptor</fullName>
    </submittedName>
</protein>
<dbReference type="GO" id="GO:0030246">
    <property type="term" value="F:carbohydrate binding"/>
    <property type="evidence" value="ECO:0007669"/>
    <property type="project" value="InterPro"/>
</dbReference>
<proteinExistence type="inferred from homology"/>
<keyword evidence="4 8" id="KW-0812">Transmembrane</keyword>
<dbReference type="SUPFAM" id="SSF49452">
    <property type="entry name" value="Starch-binding domain-like"/>
    <property type="match status" value="1"/>
</dbReference>
<dbReference type="InterPro" id="IPR037066">
    <property type="entry name" value="Plug_dom_sf"/>
</dbReference>
<keyword evidence="5 9" id="KW-0798">TonB box</keyword>
<comment type="caution">
    <text evidence="13">The sequence shown here is derived from an EMBL/GenBank/DDBJ whole genome shotgun (WGS) entry which is preliminary data.</text>
</comment>
<dbReference type="InterPro" id="IPR012910">
    <property type="entry name" value="Plug_dom"/>
</dbReference>
<accession>A0A059FXX6</accession>
<dbReference type="InterPro" id="IPR013784">
    <property type="entry name" value="Carb-bd-like_fold"/>
</dbReference>
<feature type="domain" description="TonB-dependent receptor plug" evidence="12">
    <location>
        <begin position="143"/>
        <end position="245"/>
    </location>
</feature>
<dbReference type="RefSeq" id="WP_011645248.1">
    <property type="nucleotide sequence ID" value="NZ_ARYI01000003.1"/>
</dbReference>
<evidence type="ECO:0000256" key="7">
    <source>
        <dbReference type="ARBA" id="ARBA00023237"/>
    </source>
</evidence>
<evidence type="ECO:0000313" key="14">
    <source>
        <dbReference type="Proteomes" id="UP000025061"/>
    </source>
</evidence>
<evidence type="ECO:0000256" key="9">
    <source>
        <dbReference type="RuleBase" id="RU003357"/>
    </source>
</evidence>
<evidence type="ECO:0000259" key="12">
    <source>
        <dbReference type="Pfam" id="PF07715"/>
    </source>
</evidence>
<evidence type="ECO:0000256" key="2">
    <source>
        <dbReference type="ARBA" id="ARBA00022448"/>
    </source>
</evidence>
<comment type="subcellular location">
    <subcellularLocation>
        <location evidence="1 8">Cell outer membrane</location>
        <topology evidence="1 8">Multi-pass membrane protein</topology>
    </subcellularLocation>
</comment>
<dbReference type="Gene3D" id="2.60.40.1120">
    <property type="entry name" value="Carboxypeptidase-like, regulatory domain"/>
    <property type="match status" value="1"/>
</dbReference>
<dbReference type="GO" id="GO:0009279">
    <property type="term" value="C:cell outer membrane"/>
    <property type="evidence" value="ECO:0007669"/>
    <property type="project" value="UniProtKB-SubCell"/>
</dbReference>
<evidence type="ECO:0000256" key="6">
    <source>
        <dbReference type="ARBA" id="ARBA00023136"/>
    </source>
</evidence>